<organism evidence="1">
    <name type="scientific">Lepeophtheirus salmonis</name>
    <name type="common">Salmon louse</name>
    <name type="synonym">Caligus salmonis</name>
    <dbReference type="NCBI Taxonomy" id="72036"/>
    <lineage>
        <taxon>Eukaryota</taxon>
        <taxon>Metazoa</taxon>
        <taxon>Ecdysozoa</taxon>
        <taxon>Arthropoda</taxon>
        <taxon>Crustacea</taxon>
        <taxon>Multicrustacea</taxon>
        <taxon>Hexanauplia</taxon>
        <taxon>Copepoda</taxon>
        <taxon>Siphonostomatoida</taxon>
        <taxon>Caligidae</taxon>
        <taxon>Lepeophtheirus</taxon>
    </lineage>
</organism>
<proteinExistence type="predicted"/>
<protein>
    <submittedName>
        <fullName evidence="1">Uncharacterized protein</fullName>
    </submittedName>
</protein>
<name>A0A0K2TD47_LEPSM</name>
<accession>A0A0K2TD47</accession>
<dbReference type="EMBL" id="HACA01006613">
    <property type="protein sequence ID" value="CDW23974.1"/>
    <property type="molecule type" value="Transcribed_RNA"/>
</dbReference>
<reference evidence="1" key="1">
    <citation type="submission" date="2014-05" db="EMBL/GenBank/DDBJ databases">
        <authorList>
            <person name="Chronopoulou M."/>
        </authorList>
    </citation>
    <scope>NUCLEOTIDE SEQUENCE</scope>
    <source>
        <tissue evidence="1">Whole organism</tissue>
    </source>
</reference>
<evidence type="ECO:0000313" key="1">
    <source>
        <dbReference type="EMBL" id="CDW23974.1"/>
    </source>
</evidence>
<sequence length="14" mass="1590">MLVNSNDLCPNIKE</sequence>